<dbReference type="InterPro" id="IPR009045">
    <property type="entry name" value="Zn_M74/Hedgehog-like"/>
</dbReference>
<evidence type="ECO:0000256" key="2">
    <source>
        <dbReference type="ARBA" id="ARBA00022670"/>
    </source>
</evidence>
<protein>
    <recommendedName>
        <fullName evidence="9">D-alanyl-D-alanine dipeptidase</fullName>
        <shortName evidence="9">D-Ala-D-Ala dipeptidase</shortName>
        <ecNumber evidence="9">3.4.13.22</ecNumber>
    </recommendedName>
</protein>
<evidence type="ECO:0000256" key="3">
    <source>
        <dbReference type="ARBA" id="ARBA00022723"/>
    </source>
</evidence>
<dbReference type="GO" id="GO:0008270">
    <property type="term" value="F:zinc ion binding"/>
    <property type="evidence" value="ECO:0007669"/>
    <property type="project" value="UniProtKB-UniRule"/>
</dbReference>
<proteinExistence type="inferred from homology"/>
<gene>
    <name evidence="10" type="ORF">SAMN05421869_10132</name>
</gene>
<sequence length="220" mass="24285">MWQTPDDVVLISDPRVTSIPVIESGEPLADVRGRLRVDKRLADAAGAYAHLRSGLLDRLVAAERRLPDGYHLLIVEGYRPITVQRRIFDGYRAELHTTFPEMSPDESYIAASRYVSPVEVAPHTAGAAVDLTLCAPDGTEHDMGTQVNDNPEESHGACYTAAPGIPAAAREHRDLLASVLEPAGLVNYPTEWWHWSYGDRYWAMSTRSPHAHYGPVEFAG</sequence>
<feature type="site" description="Transition state stabilizer" evidence="9">
    <location>
        <position position="79"/>
    </location>
</feature>
<feature type="binding site" evidence="9">
    <location>
        <position position="130"/>
    </location>
    <ligand>
        <name>Zn(2+)</name>
        <dbReference type="ChEBI" id="CHEBI:29105"/>
        <note>catalytic</note>
    </ligand>
</feature>
<feature type="binding site" evidence="9">
    <location>
        <position position="194"/>
    </location>
    <ligand>
        <name>Zn(2+)</name>
        <dbReference type="ChEBI" id="CHEBI:29105"/>
        <note>catalytic</note>
    </ligand>
</feature>
<keyword evidence="6 9" id="KW-0224">Dipeptidase</keyword>
<evidence type="ECO:0000256" key="1">
    <source>
        <dbReference type="ARBA" id="ARBA00001362"/>
    </source>
</evidence>
<dbReference type="SUPFAM" id="SSF55166">
    <property type="entry name" value="Hedgehog/DD-peptidase"/>
    <property type="match status" value="1"/>
</dbReference>
<evidence type="ECO:0000313" key="10">
    <source>
        <dbReference type="EMBL" id="SDG92451.1"/>
    </source>
</evidence>
<dbReference type="HAMAP" id="MF_01924">
    <property type="entry name" value="A_A_dipeptidase"/>
    <property type="match status" value="1"/>
</dbReference>
<dbReference type="Gene3D" id="3.30.1380.10">
    <property type="match status" value="1"/>
</dbReference>
<dbReference type="PANTHER" id="PTHR43126:SF2">
    <property type="entry name" value="D-ALANYL-D-ALANINE DIPEPTIDASE"/>
    <property type="match status" value="1"/>
</dbReference>
<dbReference type="GO" id="GO:0006508">
    <property type="term" value="P:proteolysis"/>
    <property type="evidence" value="ECO:0007669"/>
    <property type="project" value="UniProtKB-KW"/>
</dbReference>
<dbReference type="RefSeq" id="WP_090927806.1">
    <property type="nucleotide sequence ID" value="NZ_FNDJ01000001.1"/>
</dbReference>
<dbReference type="GO" id="GO:0071555">
    <property type="term" value="P:cell wall organization"/>
    <property type="evidence" value="ECO:0007669"/>
    <property type="project" value="UniProtKB-KW"/>
</dbReference>
<dbReference type="GO" id="GO:0160237">
    <property type="term" value="F:D-Ala-D-Ala dipeptidase activity"/>
    <property type="evidence" value="ECO:0007669"/>
    <property type="project" value="UniProtKB-EC"/>
</dbReference>
<evidence type="ECO:0000256" key="5">
    <source>
        <dbReference type="ARBA" id="ARBA00022833"/>
    </source>
</evidence>
<dbReference type="EC" id="3.4.13.22" evidence="9"/>
<feature type="active site" description="Proton donor/acceptor" evidence="9">
    <location>
        <position position="191"/>
    </location>
</feature>
<keyword evidence="8" id="KW-0961">Cell wall biogenesis/degradation</keyword>
<dbReference type="InterPro" id="IPR000755">
    <property type="entry name" value="A_A_dipeptidase"/>
</dbReference>
<keyword evidence="4 9" id="KW-0378">Hydrolase</keyword>
<comment type="cofactor">
    <cofactor evidence="9">
        <name>Zn(2+)</name>
        <dbReference type="ChEBI" id="CHEBI:29105"/>
    </cofactor>
    <text evidence="9">Binds 1 zinc ion per subunit.</text>
</comment>
<dbReference type="Proteomes" id="UP000199202">
    <property type="component" value="Unassembled WGS sequence"/>
</dbReference>
<dbReference type="OrthoDB" id="9801430at2"/>
<dbReference type="CDD" id="cd14843">
    <property type="entry name" value="D-Ala-D-Ala_dipeptidase_like"/>
    <property type="match status" value="1"/>
</dbReference>
<evidence type="ECO:0000256" key="6">
    <source>
        <dbReference type="ARBA" id="ARBA00022997"/>
    </source>
</evidence>
<dbReference type="Pfam" id="PF01427">
    <property type="entry name" value="Peptidase_M15"/>
    <property type="match status" value="1"/>
</dbReference>
<keyword evidence="2 9" id="KW-0645">Protease</keyword>
<keyword evidence="7 9" id="KW-0482">Metalloprotease</keyword>
<keyword evidence="5 9" id="KW-0862">Zinc</keyword>
<evidence type="ECO:0000256" key="8">
    <source>
        <dbReference type="ARBA" id="ARBA00023316"/>
    </source>
</evidence>
<feature type="binding site" evidence="9">
    <location>
        <position position="123"/>
    </location>
    <ligand>
        <name>Zn(2+)</name>
        <dbReference type="ChEBI" id="CHEBI:29105"/>
        <note>catalytic</note>
    </ligand>
</feature>
<dbReference type="AlphaFoldDB" id="A0A1G7Y7N4"/>
<evidence type="ECO:0000256" key="9">
    <source>
        <dbReference type="HAMAP-Rule" id="MF_01924"/>
    </source>
</evidence>
<evidence type="ECO:0000256" key="7">
    <source>
        <dbReference type="ARBA" id="ARBA00023049"/>
    </source>
</evidence>
<evidence type="ECO:0000256" key="4">
    <source>
        <dbReference type="ARBA" id="ARBA00022801"/>
    </source>
</evidence>
<reference evidence="10 11" key="1">
    <citation type="submission" date="2016-10" db="EMBL/GenBank/DDBJ databases">
        <authorList>
            <person name="de Groot N.N."/>
        </authorList>
    </citation>
    <scope>NUCLEOTIDE SEQUENCE [LARGE SCALE GENOMIC DNA]</scope>
    <source>
        <strain evidence="10 11">CGMCC 4.6533</strain>
    </source>
</reference>
<comment type="similarity">
    <text evidence="9">Belongs to the peptidase M15D family.</text>
</comment>
<dbReference type="PANTHER" id="PTHR43126">
    <property type="entry name" value="D-ALANYL-D-ALANINE DIPEPTIDASE"/>
    <property type="match status" value="1"/>
</dbReference>
<keyword evidence="11" id="KW-1185">Reference proteome</keyword>
<name>A0A1G7Y7N4_9ACTN</name>
<dbReference type="EMBL" id="FNDJ01000001">
    <property type="protein sequence ID" value="SDG92451.1"/>
    <property type="molecule type" value="Genomic_DNA"/>
</dbReference>
<evidence type="ECO:0000313" key="11">
    <source>
        <dbReference type="Proteomes" id="UP000199202"/>
    </source>
</evidence>
<comment type="catalytic activity">
    <reaction evidence="1 9">
        <text>D-alanyl-D-alanine + H2O = 2 D-alanine</text>
        <dbReference type="Rhea" id="RHEA:20661"/>
        <dbReference type="ChEBI" id="CHEBI:15377"/>
        <dbReference type="ChEBI" id="CHEBI:57416"/>
        <dbReference type="ChEBI" id="CHEBI:57822"/>
        <dbReference type="EC" id="3.4.13.22"/>
    </reaction>
</comment>
<organism evidence="10 11">
    <name type="scientific">Nonomuraea jiangxiensis</name>
    <dbReference type="NCBI Taxonomy" id="633440"/>
    <lineage>
        <taxon>Bacteria</taxon>
        <taxon>Bacillati</taxon>
        <taxon>Actinomycetota</taxon>
        <taxon>Actinomycetes</taxon>
        <taxon>Streptosporangiales</taxon>
        <taxon>Streptosporangiaceae</taxon>
        <taxon>Nonomuraea</taxon>
    </lineage>
</organism>
<keyword evidence="3 9" id="KW-0479">Metal-binding</keyword>
<dbReference type="GO" id="GO:0008237">
    <property type="term" value="F:metallopeptidase activity"/>
    <property type="evidence" value="ECO:0007669"/>
    <property type="project" value="UniProtKB-KW"/>
</dbReference>
<accession>A0A1G7Y7N4</accession>
<dbReference type="STRING" id="633440.SAMN05421869_10132"/>
<comment type="function">
    <text evidence="9">Catalyzes hydrolysis of the D-alanyl-D-alanine dipeptide.</text>
</comment>